<dbReference type="InterPro" id="IPR009080">
    <property type="entry name" value="tRNAsynth_Ia_anticodon-bd"/>
</dbReference>
<accession>A0AA88YKM4</accession>
<dbReference type="GO" id="GO:0005524">
    <property type="term" value="F:ATP binding"/>
    <property type="evidence" value="ECO:0007669"/>
    <property type="project" value="UniProtKB-KW"/>
</dbReference>
<dbReference type="GO" id="GO:0004825">
    <property type="term" value="F:methionine-tRNA ligase activity"/>
    <property type="evidence" value="ECO:0007669"/>
    <property type="project" value="UniProtKB-EC"/>
</dbReference>
<keyword evidence="11 14" id="KW-0030">Aminoacyl-tRNA synthetase</keyword>
<evidence type="ECO:0000313" key="19">
    <source>
        <dbReference type="Proteomes" id="UP001186944"/>
    </source>
</evidence>
<dbReference type="EC" id="6.1.1.10" evidence="3"/>
<feature type="region of interest" description="Disordered" evidence="15">
    <location>
        <begin position="877"/>
        <end position="926"/>
    </location>
</feature>
<dbReference type="Gene3D" id="2.20.28.20">
    <property type="entry name" value="Methionyl-tRNA synthetase, Zn-domain"/>
    <property type="match status" value="1"/>
</dbReference>
<keyword evidence="5" id="KW-0963">Cytoplasm</keyword>
<dbReference type="InterPro" id="IPR036282">
    <property type="entry name" value="Glutathione-S-Trfase_C_sf"/>
</dbReference>
<evidence type="ECO:0000259" key="16">
    <source>
        <dbReference type="PROSITE" id="PS50405"/>
    </source>
</evidence>
<keyword evidence="8 14" id="KW-0067">ATP-binding</keyword>
<evidence type="ECO:0000256" key="10">
    <source>
        <dbReference type="ARBA" id="ARBA00022917"/>
    </source>
</evidence>
<sequence length="1005" mass="111640">MVRVGQCTATGKYRQVVRVGQCTATGIYIDKWLEWDSAQLQVNIDRWLEWDSAQLQPVLVPYLVSSIGHGKQDANLQSQVQSYLKYLNAELKGKKHLVQGTITAADIILWGSLYPALSGPLKGWESQYSNVKGWFLSLCDHPALKSAVSIVIPSGNVADLKPSLLTRPLPLTSEATPLDKTMETKKAAASKQTQKGDNTKPSTATEEIPQIPVKAVTPEELSAAIEAWNSGKAKCPKPRERIHPILPKEGERNILITSALPYVNNVPHLGNIIGCVLSADVYSRYCRLRNYNVLYVCGTDEYGTATETKALEEGLTPKQICDKYNAIHTEIYKWFNIDFDSFGRTTTKQQTEIAQDIFWKLYNKGYVLKDKVDQLYCEKCNRFLADRFVEGTCPLCNFEDARGDQCDACGKLLNAVDLKNPKCKVCKATPSIKTSHHLFLDLPKTEPKLQKHLDEVFKNGTWTHNAKVITNSWIRDGLKPRCISRDLKWGTPVPLEGYTDKVFYVWFDAPIGYISITANYTDQWQKWWKNPDKVEMYNFLGKDNVPFHSVIFPCTLLGAEDNWTVVKHMVATEYLNYEDGKFSKSRGTGVFGHQAKETNIPADIYRFYLLYVRPESQDSSFSWDDFLLKNNSELLNNLGNFINRALMFVNNNFGGVIQEINLVRDDQELLALIKRELTAYIESMEEARIRDSIRNILSISRLGNQFMQANKPWVLVKGSDQERSRAGTVVSLGANIAALLSVLLQPFMPQTSATIQSQLNMSADCNVIHHDFVCVLPPGHKIGKPSPLFQKIEPTVITELKKKFQGTPAPETSKGKKGSKPATSSSGGGNPAEVAKLTDEVSKQGNIVRELKSKKAEKFVIDGEVAKLLDLKKRLAEAQGEDPTPVSGGSKKNVAKKESSKSATSNSGGGNPAEVAKLTDEVSKQGNVVRELKSKKAEKSVIDGEVAKLLDLKKRLAEAQGEDPTPVSGGSKKKGAKKEVSLFIFVFMQGGGGGRGKKIRSQCSK</sequence>
<dbReference type="InterPro" id="IPR014729">
    <property type="entry name" value="Rossmann-like_a/b/a_fold"/>
</dbReference>
<dbReference type="PANTHER" id="PTHR45765:SF1">
    <property type="entry name" value="METHIONINE--TRNA LIGASE, CYTOPLASMIC"/>
    <property type="match status" value="1"/>
</dbReference>
<dbReference type="NCBIfam" id="NF001100">
    <property type="entry name" value="PRK00133.1"/>
    <property type="match status" value="1"/>
</dbReference>
<dbReference type="SUPFAM" id="SSF57770">
    <property type="entry name" value="Methionyl-tRNA synthetase (MetRS), Zn-domain"/>
    <property type="match status" value="1"/>
</dbReference>
<keyword evidence="6 14" id="KW-0436">Ligase</keyword>
<organism evidence="18 19">
    <name type="scientific">Pinctada imbricata</name>
    <name type="common">Atlantic pearl-oyster</name>
    <name type="synonym">Pinctada martensii</name>
    <dbReference type="NCBI Taxonomy" id="66713"/>
    <lineage>
        <taxon>Eukaryota</taxon>
        <taxon>Metazoa</taxon>
        <taxon>Spiralia</taxon>
        <taxon>Lophotrochozoa</taxon>
        <taxon>Mollusca</taxon>
        <taxon>Bivalvia</taxon>
        <taxon>Autobranchia</taxon>
        <taxon>Pteriomorphia</taxon>
        <taxon>Pterioida</taxon>
        <taxon>Pterioidea</taxon>
        <taxon>Pteriidae</taxon>
        <taxon>Pinctada</taxon>
    </lineage>
</organism>
<comment type="similarity">
    <text evidence="2 14">Belongs to the class-I aminoacyl-tRNA synthetase family.</text>
</comment>
<dbReference type="PRINTS" id="PR01041">
    <property type="entry name" value="TRNASYNTHMET"/>
</dbReference>
<gene>
    <name evidence="18" type="ORF">FSP39_024573</name>
</gene>
<name>A0AA88YKM4_PINIB</name>
<dbReference type="InterPro" id="IPR033911">
    <property type="entry name" value="MetRS_core"/>
</dbReference>
<evidence type="ECO:0000256" key="9">
    <source>
        <dbReference type="ARBA" id="ARBA00022884"/>
    </source>
</evidence>
<dbReference type="PROSITE" id="PS51185">
    <property type="entry name" value="WHEP_TRS_2"/>
    <property type="match status" value="2"/>
</dbReference>
<evidence type="ECO:0000256" key="5">
    <source>
        <dbReference type="ARBA" id="ARBA00022490"/>
    </source>
</evidence>
<evidence type="ECO:0000313" key="18">
    <source>
        <dbReference type="EMBL" id="KAK3106651.1"/>
    </source>
</evidence>
<feature type="domain" description="GST C-terminal" evidence="16">
    <location>
        <begin position="37"/>
        <end position="160"/>
    </location>
</feature>
<dbReference type="SMART" id="SM00991">
    <property type="entry name" value="WHEP-TRS"/>
    <property type="match status" value="2"/>
</dbReference>
<dbReference type="InterPro" id="IPR014758">
    <property type="entry name" value="Met-tRNA_synth"/>
</dbReference>
<feature type="domain" description="WHEP-TRS" evidence="17">
    <location>
        <begin position="914"/>
        <end position="970"/>
    </location>
</feature>
<feature type="domain" description="WHEP-TRS" evidence="17">
    <location>
        <begin position="833"/>
        <end position="889"/>
    </location>
</feature>
<dbReference type="InterPro" id="IPR000738">
    <property type="entry name" value="WHEP-TRS_dom"/>
</dbReference>
<dbReference type="PROSITE" id="PS50405">
    <property type="entry name" value="GST_CTER"/>
    <property type="match status" value="1"/>
</dbReference>
<dbReference type="Proteomes" id="UP001186944">
    <property type="component" value="Unassembled WGS sequence"/>
</dbReference>
<dbReference type="Pfam" id="PF00458">
    <property type="entry name" value="WHEP-TRS"/>
    <property type="match status" value="2"/>
</dbReference>
<evidence type="ECO:0000256" key="8">
    <source>
        <dbReference type="ARBA" id="ARBA00022840"/>
    </source>
</evidence>
<dbReference type="Gene3D" id="1.10.287.10">
    <property type="entry name" value="S15/NS1, RNA-binding"/>
    <property type="match status" value="2"/>
</dbReference>
<feature type="region of interest" description="Disordered" evidence="15">
    <location>
        <begin position="171"/>
        <end position="206"/>
    </location>
</feature>
<dbReference type="InterPro" id="IPR009068">
    <property type="entry name" value="uS15_NS1_RNA-bd_sf"/>
</dbReference>
<keyword evidence="19" id="KW-1185">Reference proteome</keyword>
<dbReference type="InterPro" id="IPR029038">
    <property type="entry name" value="MetRS_Zn"/>
</dbReference>
<dbReference type="InterPro" id="IPR015413">
    <property type="entry name" value="Methionyl/Leucyl_tRNA_Synth"/>
</dbReference>
<evidence type="ECO:0000256" key="7">
    <source>
        <dbReference type="ARBA" id="ARBA00022741"/>
    </source>
</evidence>
<dbReference type="PROSITE" id="PS00762">
    <property type="entry name" value="WHEP_TRS_1"/>
    <property type="match status" value="2"/>
</dbReference>
<dbReference type="SUPFAM" id="SSF52374">
    <property type="entry name" value="Nucleotidylyl transferase"/>
    <property type="match status" value="1"/>
</dbReference>
<dbReference type="HAMAP" id="MF_00098">
    <property type="entry name" value="Met_tRNA_synth_type1"/>
    <property type="match status" value="1"/>
</dbReference>
<evidence type="ECO:0000256" key="1">
    <source>
        <dbReference type="ARBA" id="ARBA00004496"/>
    </source>
</evidence>
<comment type="subcellular location">
    <subcellularLocation>
        <location evidence="1">Cytoplasm</location>
    </subcellularLocation>
</comment>
<dbReference type="AlphaFoldDB" id="A0AA88YKM4"/>
<evidence type="ECO:0000256" key="15">
    <source>
        <dbReference type="SAM" id="MobiDB-lite"/>
    </source>
</evidence>
<evidence type="ECO:0000256" key="3">
    <source>
        <dbReference type="ARBA" id="ARBA00012838"/>
    </source>
</evidence>
<dbReference type="InterPro" id="IPR023458">
    <property type="entry name" value="Met-tRNA_ligase_1"/>
</dbReference>
<dbReference type="PANTHER" id="PTHR45765">
    <property type="entry name" value="METHIONINE--TRNA LIGASE"/>
    <property type="match status" value="1"/>
</dbReference>
<dbReference type="Gene3D" id="3.40.50.620">
    <property type="entry name" value="HUPs"/>
    <property type="match status" value="1"/>
</dbReference>
<evidence type="ECO:0000256" key="13">
    <source>
        <dbReference type="ARBA" id="ARBA00047364"/>
    </source>
</evidence>
<dbReference type="CDD" id="cd00939">
    <property type="entry name" value="MetRS_RNA"/>
    <property type="match status" value="2"/>
</dbReference>
<dbReference type="GO" id="GO:0003723">
    <property type="term" value="F:RNA binding"/>
    <property type="evidence" value="ECO:0007669"/>
    <property type="project" value="UniProtKB-KW"/>
</dbReference>
<evidence type="ECO:0000256" key="12">
    <source>
        <dbReference type="ARBA" id="ARBA00030904"/>
    </source>
</evidence>
<feature type="region of interest" description="Disordered" evidence="15">
    <location>
        <begin position="957"/>
        <end position="976"/>
    </location>
</feature>
<dbReference type="Pfam" id="PF00043">
    <property type="entry name" value="GST_C"/>
    <property type="match status" value="1"/>
</dbReference>
<dbReference type="GO" id="GO:0005829">
    <property type="term" value="C:cytosol"/>
    <property type="evidence" value="ECO:0007669"/>
    <property type="project" value="TreeGrafter"/>
</dbReference>
<dbReference type="EMBL" id="VSWD01000003">
    <property type="protein sequence ID" value="KAK3106651.1"/>
    <property type="molecule type" value="Genomic_DNA"/>
</dbReference>
<proteinExistence type="inferred from homology"/>
<evidence type="ECO:0000256" key="11">
    <source>
        <dbReference type="ARBA" id="ARBA00023146"/>
    </source>
</evidence>
<evidence type="ECO:0000256" key="6">
    <source>
        <dbReference type="ARBA" id="ARBA00022598"/>
    </source>
</evidence>
<dbReference type="InterPro" id="IPR001412">
    <property type="entry name" value="aa-tRNA-synth_I_CS"/>
</dbReference>
<dbReference type="FunFam" id="1.10.730.10:FF:000010">
    <property type="entry name" value="methionine--tRNA ligase, cytoplasmic"/>
    <property type="match status" value="1"/>
</dbReference>
<dbReference type="CDD" id="cd00814">
    <property type="entry name" value="MetRS_core"/>
    <property type="match status" value="1"/>
</dbReference>
<dbReference type="InterPro" id="IPR004046">
    <property type="entry name" value="GST_C"/>
</dbReference>
<feature type="region of interest" description="Disordered" evidence="15">
    <location>
        <begin position="802"/>
        <end position="838"/>
    </location>
</feature>
<dbReference type="Pfam" id="PF09334">
    <property type="entry name" value="tRNA-synt_1g"/>
    <property type="match status" value="1"/>
</dbReference>
<keyword evidence="10 14" id="KW-0648">Protein biosynthesis</keyword>
<dbReference type="CDD" id="cd07957">
    <property type="entry name" value="Anticodon_Ia_Met"/>
    <property type="match status" value="1"/>
</dbReference>
<comment type="caution">
    <text evidence="18">The sequence shown here is derived from an EMBL/GenBank/DDBJ whole genome shotgun (WGS) entry which is preliminary data.</text>
</comment>
<dbReference type="Gene3D" id="1.10.730.10">
    <property type="entry name" value="Isoleucyl-tRNA Synthetase, Domain 1"/>
    <property type="match status" value="1"/>
</dbReference>
<protein>
    <recommendedName>
        <fullName evidence="4">Methionine--tRNA ligase, cytoplasmic</fullName>
        <ecNumber evidence="3">6.1.1.10</ecNumber>
    </recommendedName>
    <alternativeName>
        <fullName evidence="12">Methionyl-tRNA synthetase</fullName>
    </alternativeName>
</protein>
<dbReference type="GO" id="GO:0017101">
    <property type="term" value="C:aminoacyl-tRNA synthetase multienzyme complex"/>
    <property type="evidence" value="ECO:0007669"/>
    <property type="project" value="TreeGrafter"/>
</dbReference>
<dbReference type="GO" id="GO:0006431">
    <property type="term" value="P:methionyl-tRNA aminoacylation"/>
    <property type="evidence" value="ECO:0007669"/>
    <property type="project" value="InterPro"/>
</dbReference>
<reference evidence="18" key="1">
    <citation type="submission" date="2019-08" db="EMBL/GenBank/DDBJ databases">
        <title>The improved chromosome-level genome for the pearl oyster Pinctada fucata martensii using PacBio sequencing and Hi-C.</title>
        <authorList>
            <person name="Zheng Z."/>
        </authorList>
    </citation>
    <scope>NUCLEOTIDE SEQUENCE</scope>
    <source>
        <strain evidence="18">ZZ-2019</strain>
        <tissue evidence="18">Adductor muscle</tissue>
    </source>
</reference>
<dbReference type="FunFam" id="2.20.28.20:FF:000001">
    <property type="entry name" value="Methionine--tRNA ligase"/>
    <property type="match status" value="1"/>
</dbReference>
<dbReference type="InterPro" id="IPR041872">
    <property type="entry name" value="Anticodon_Met"/>
</dbReference>
<evidence type="ECO:0000256" key="14">
    <source>
        <dbReference type="RuleBase" id="RU363039"/>
    </source>
</evidence>
<evidence type="ECO:0000256" key="2">
    <source>
        <dbReference type="ARBA" id="ARBA00005594"/>
    </source>
</evidence>
<dbReference type="Pfam" id="PF19303">
    <property type="entry name" value="Anticodon_3"/>
    <property type="match status" value="1"/>
</dbReference>
<dbReference type="Gene3D" id="1.20.1050.10">
    <property type="match status" value="1"/>
</dbReference>
<evidence type="ECO:0000259" key="17">
    <source>
        <dbReference type="PROSITE" id="PS51185"/>
    </source>
</evidence>
<evidence type="ECO:0000256" key="4">
    <source>
        <dbReference type="ARBA" id="ARBA00018335"/>
    </source>
</evidence>
<comment type="catalytic activity">
    <reaction evidence="13">
        <text>tRNA(Met) + L-methionine + ATP = L-methionyl-tRNA(Met) + AMP + diphosphate</text>
        <dbReference type="Rhea" id="RHEA:13481"/>
        <dbReference type="Rhea" id="RHEA-COMP:9667"/>
        <dbReference type="Rhea" id="RHEA-COMP:9698"/>
        <dbReference type="ChEBI" id="CHEBI:30616"/>
        <dbReference type="ChEBI" id="CHEBI:33019"/>
        <dbReference type="ChEBI" id="CHEBI:57844"/>
        <dbReference type="ChEBI" id="CHEBI:78442"/>
        <dbReference type="ChEBI" id="CHEBI:78530"/>
        <dbReference type="ChEBI" id="CHEBI:456215"/>
        <dbReference type="EC" id="6.1.1.10"/>
    </reaction>
</comment>
<keyword evidence="9" id="KW-0694">RNA-binding</keyword>
<dbReference type="NCBIfam" id="TIGR00398">
    <property type="entry name" value="metG"/>
    <property type="match status" value="1"/>
</dbReference>
<dbReference type="SUPFAM" id="SSF47323">
    <property type="entry name" value="Anticodon-binding domain of a subclass of class I aminoacyl-tRNA synthetases"/>
    <property type="match status" value="1"/>
</dbReference>
<dbReference type="SUPFAM" id="SSF47060">
    <property type="entry name" value="S15/NS1 RNA-binding domain"/>
    <property type="match status" value="2"/>
</dbReference>
<dbReference type="SUPFAM" id="SSF47616">
    <property type="entry name" value="GST C-terminal domain-like"/>
    <property type="match status" value="1"/>
</dbReference>
<dbReference type="InterPro" id="IPR010987">
    <property type="entry name" value="Glutathione-S-Trfase_C-like"/>
</dbReference>
<keyword evidence="7 14" id="KW-0547">Nucleotide-binding</keyword>
<dbReference type="PROSITE" id="PS00178">
    <property type="entry name" value="AA_TRNA_LIGASE_I"/>
    <property type="match status" value="1"/>
</dbReference>